<keyword evidence="1" id="KW-0472">Membrane</keyword>
<name>A0ABT4ZCN8_9RHOB</name>
<gene>
    <name evidence="2" type="ORF">PAF17_05175</name>
</gene>
<protein>
    <recommendedName>
        <fullName evidence="4">DUF4886 domain-containing protein</fullName>
    </recommendedName>
</protein>
<keyword evidence="1" id="KW-1133">Transmembrane helix</keyword>
<dbReference type="RefSeq" id="WP_271888027.1">
    <property type="nucleotide sequence ID" value="NZ_JAQBIE010000005.1"/>
</dbReference>
<sequence length="323" mass="35574">MNRRFSLIGGIAAIGVMMAGAGLVWRRRKSEGPTPLPKMQSDAFDVAHVPLPPPADGLNVYFLGHSLIGRDMPAMLAQLAPEGHGYASQLGWGATLRSHWMGPDEVAGFAQENAHPAHRPVQEAIESGEYDAVVLTEMVELRHAIRWHGSSQYLARWARRVHQVRPETRLYLYETWHQLDDEAGWLERIDQDSDALWKEELIRRAMGAEDVGVIYRIAGGPVLAAVARAAERGELPGVERREDLFAIAPDGSQDQIHLSDLGNYVIALVHYAVLYHRDPTGLATNVLRADGSAAEAFTPEAAARVQALVWDVVARDPLSGLRP</sequence>
<evidence type="ECO:0000313" key="3">
    <source>
        <dbReference type="Proteomes" id="UP001165641"/>
    </source>
</evidence>
<keyword evidence="3" id="KW-1185">Reference proteome</keyword>
<evidence type="ECO:0008006" key="4">
    <source>
        <dbReference type="Google" id="ProtNLM"/>
    </source>
</evidence>
<feature type="transmembrane region" description="Helical" evidence="1">
    <location>
        <begin position="6"/>
        <end position="25"/>
    </location>
</feature>
<evidence type="ECO:0000256" key="1">
    <source>
        <dbReference type="SAM" id="Phobius"/>
    </source>
</evidence>
<proteinExistence type="predicted"/>
<organism evidence="2 3">
    <name type="scientific">Paracoccus onchidii</name>
    <dbReference type="NCBI Taxonomy" id="3017813"/>
    <lineage>
        <taxon>Bacteria</taxon>
        <taxon>Pseudomonadati</taxon>
        <taxon>Pseudomonadota</taxon>
        <taxon>Alphaproteobacteria</taxon>
        <taxon>Rhodobacterales</taxon>
        <taxon>Paracoccaceae</taxon>
        <taxon>Paracoccus</taxon>
    </lineage>
</organism>
<dbReference type="Gene3D" id="3.40.50.1110">
    <property type="entry name" value="SGNH hydrolase"/>
    <property type="match status" value="1"/>
</dbReference>
<dbReference type="InterPro" id="IPR036514">
    <property type="entry name" value="SGNH_hydro_sf"/>
</dbReference>
<dbReference type="EMBL" id="JAQBIE010000005">
    <property type="protein sequence ID" value="MDB6176897.1"/>
    <property type="molecule type" value="Genomic_DNA"/>
</dbReference>
<comment type="caution">
    <text evidence="2">The sequence shown here is derived from an EMBL/GenBank/DDBJ whole genome shotgun (WGS) entry which is preliminary data.</text>
</comment>
<accession>A0ABT4ZCN8</accession>
<evidence type="ECO:0000313" key="2">
    <source>
        <dbReference type="EMBL" id="MDB6176897.1"/>
    </source>
</evidence>
<reference evidence="2" key="1">
    <citation type="submission" date="2022-12" db="EMBL/GenBank/DDBJ databases">
        <title>Paracoccus onchidii sp. nov., isolated from a marine invertebrate from the South China Sea.</title>
        <authorList>
            <person name="Xu S."/>
            <person name="Liu Z."/>
            <person name="Xu Y."/>
        </authorList>
    </citation>
    <scope>NUCLEOTIDE SEQUENCE</scope>
    <source>
        <strain evidence="2">Z330</strain>
    </source>
</reference>
<dbReference type="Proteomes" id="UP001165641">
    <property type="component" value="Unassembled WGS sequence"/>
</dbReference>
<keyword evidence="1" id="KW-0812">Transmembrane</keyword>